<evidence type="ECO:0000259" key="2">
    <source>
        <dbReference type="Pfam" id="PF00308"/>
    </source>
</evidence>
<dbReference type="NCBIfam" id="TIGR03420">
    <property type="entry name" value="DnaA_homol_Hda"/>
    <property type="match status" value="1"/>
</dbReference>
<keyword evidence="5" id="KW-1185">Reference proteome</keyword>
<dbReference type="PANTHER" id="PTHR30050">
    <property type="entry name" value="CHROMOSOMAL REPLICATION INITIATOR PROTEIN DNAA"/>
    <property type="match status" value="1"/>
</dbReference>
<dbReference type="Gene3D" id="1.10.8.60">
    <property type="match status" value="1"/>
</dbReference>
<dbReference type="PANTHER" id="PTHR30050:SF5">
    <property type="entry name" value="DNAA REGULATORY INACTIVATOR HDA"/>
    <property type="match status" value="1"/>
</dbReference>
<dbReference type="Pfam" id="PF00308">
    <property type="entry name" value="Bac_DnaA"/>
    <property type="match status" value="1"/>
</dbReference>
<evidence type="ECO:0000313" key="5">
    <source>
        <dbReference type="Proteomes" id="UP001595478"/>
    </source>
</evidence>
<comment type="caution">
    <text evidence="4">The sequence shown here is derived from an EMBL/GenBank/DDBJ whole genome shotgun (WGS) entry which is preliminary data.</text>
</comment>
<dbReference type="InterPro" id="IPR020591">
    <property type="entry name" value="Chromosome_initiator_DnaA-like"/>
</dbReference>
<protein>
    <submittedName>
        <fullName evidence="4">DnaA regulatory inactivator Hda</fullName>
    </submittedName>
</protein>
<organism evidence="4 5">
    <name type="scientific">Agaribacter flavus</name>
    <dbReference type="NCBI Taxonomy" id="1902781"/>
    <lineage>
        <taxon>Bacteria</taxon>
        <taxon>Pseudomonadati</taxon>
        <taxon>Pseudomonadota</taxon>
        <taxon>Gammaproteobacteria</taxon>
        <taxon>Alteromonadales</taxon>
        <taxon>Alteromonadaceae</taxon>
        <taxon>Agaribacter</taxon>
    </lineage>
</organism>
<dbReference type="InterPro" id="IPR017788">
    <property type="entry name" value="Hda"/>
</dbReference>
<dbReference type="InterPro" id="IPR013317">
    <property type="entry name" value="DnaA_dom"/>
</dbReference>
<proteinExistence type="inferred from homology"/>
<evidence type="ECO:0000313" key="4">
    <source>
        <dbReference type="EMBL" id="MFC3121785.1"/>
    </source>
</evidence>
<dbReference type="RefSeq" id="WP_376919917.1">
    <property type="nucleotide sequence ID" value="NZ_JBHRSW010000014.1"/>
</dbReference>
<accession>A0ABV7FNV4</accession>
<feature type="domain" description="Hda lid" evidence="3">
    <location>
        <begin position="167"/>
        <end position="231"/>
    </location>
</feature>
<comment type="similarity">
    <text evidence="1">Belongs to the DnaA family.</text>
</comment>
<sequence>MQLVLPVSQVSEKSFDNLVMGQNALLVHQLHQAVDALVDSKQTKIIFVHGNSGVGKTHLSLAISELCHQQNISARYLDMDMLVTLPVGVLDDVSVNQCICFDNIHSLSQSADWQRMVFDIINQCIEKAPRCLVFTSKHSVNQLDLSLPDLASRLTWGLTFKMLELSDADKAKAMQSLAREKGMEASEEVIEFILKRSNRSMHEIEKTIECLDRASLLHQRKLTIPFVKETLAL</sequence>
<dbReference type="PRINTS" id="PR00051">
    <property type="entry name" value="DNAA"/>
</dbReference>
<dbReference type="CDD" id="cd00009">
    <property type="entry name" value="AAA"/>
    <property type="match status" value="1"/>
</dbReference>
<dbReference type="InterPro" id="IPR027417">
    <property type="entry name" value="P-loop_NTPase"/>
</dbReference>
<reference evidence="5" key="1">
    <citation type="journal article" date="2019" name="Int. J. Syst. Evol. Microbiol.">
        <title>The Global Catalogue of Microorganisms (GCM) 10K type strain sequencing project: providing services to taxonomists for standard genome sequencing and annotation.</title>
        <authorList>
            <consortium name="The Broad Institute Genomics Platform"/>
            <consortium name="The Broad Institute Genome Sequencing Center for Infectious Disease"/>
            <person name="Wu L."/>
            <person name="Ma J."/>
        </authorList>
    </citation>
    <scope>NUCLEOTIDE SEQUENCE [LARGE SCALE GENOMIC DNA]</scope>
    <source>
        <strain evidence="5">KCTC 52473</strain>
    </source>
</reference>
<dbReference type="InterPro" id="IPR055199">
    <property type="entry name" value="Hda_lid"/>
</dbReference>
<dbReference type="EMBL" id="JBHRSW010000014">
    <property type="protein sequence ID" value="MFC3121785.1"/>
    <property type="molecule type" value="Genomic_DNA"/>
</dbReference>
<keyword evidence="1" id="KW-0235">DNA replication</keyword>
<dbReference type="Proteomes" id="UP001595478">
    <property type="component" value="Unassembled WGS sequence"/>
</dbReference>
<dbReference type="Pfam" id="PF22688">
    <property type="entry name" value="Hda_lid"/>
    <property type="match status" value="1"/>
</dbReference>
<dbReference type="SUPFAM" id="SSF52540">
    <property type="entry name" value="P-loop containing nucleoside triphosphate hydrolases"/>
    <property type="match status" value="1"/>
</dbReference>
<evidence type="ECO:0000259" key="3">
    <source>
        <dbReference type="Pfam" id="PF22688"/>
    </source>
</evidence>
<gene>
    <name evidence="4" type="primary">hda</name>
    <name evidence="4" type="ORF">ACFOHL_09150</name>
</gene>
<name>A0ABV7FNV4_9ALTE</name>
<evidence type="ECO:0000256" key="1">
    <source>
        <dbReference type="RuleBase" id="RU004227"/>
    </source>
</evidence>
<feature type="domain" description="Chromosomal replication initiator protein DnaA ATPAse" evidence="2">
    <location>
        <begin position="13"/>
        <end position="160"/>
    </location>
</feature>
<dbReference type="Gene3D" id="3.40.50.300">
    <property type="entry name" value="P-loop containing nucleotide triphosphate hydrolases"/>
    <property type="match status" value="1"/>
</dbReference>